<comment type="caution">
    <text evidence="1">The sequence shown here is derived from an EMBL/GenBank/DDBJ whole genome shotgun (WGS) entry which is preliminary data.</text>
</comment>
<evidence type="ECO:0000313" key="2">
    <source>
        <dbReference type="Proteomes" id="UP001188597"/>
    </source>
</evidence>
<gene>
    <name evidence="1" type="ORF">RJ639_007523</name>
</gene>
<organism evidence="1 2">
    <name type="scientific">Escallonia herrerae</name>
    <dbReference type="NCBI Taxonomy" id="1293975"/>
    <lineage>
        <taxon>Eukaryota</taxon>
        <taxon>Viridiplantae</taxon>
        <taxon>Streptophyta</taxon>
        <taxon>Embryophyta</taxon>
        <taxon>Tracheophyta</taxon>
        <taxon>Spermatophyta</taxon>
        <taxon>Magnoliopsida</taxon>
        <taxon>eudicotyledons</taxon>
        <taxon>Gunneridae</taxon>
        <taxon>Pentapetalae</taxon>
        <taxon>asterids</taxon>
        <taxon>campanulids</taxon>
        <taxon>Escalloniales</taxon>
        <taxon>Escalloniaceae</taxon>
        <taxon>Escallonia</taxon>
    </lineage>
</organism>
<dbReference type="EMBL" id="JAVXUP010001009">
    <property type="protein sequence ID" value="KAK3017342.1"/>
    <property type="molecule type" value="Genomic_DNA"/>
</dbReference>
<evidence type="ECO:0000313" key="1">
    <source>
        <dbReference type="EMBL" id="KAK3017342.1"/>
    </source>
</evidence>
<dbReference type="AlphaFoldDB" id="A0AA89AW20"/>
<reference evidence="1" key="1">
    <citation type="submission" date="2022-12" db="EMBL/GenBank/DDBJ databases">
        <title>Draft genome assemblies for two species of Escallonia (Escalloniales).</title>
        <authorList>
            <person name="Chanderbali A."/>
            <person name="Dervinis C."/>
            <person name="Anghel I."/>
            <person name="Soltis D."/>
            <person name="Soltis P."/>
            <person name="Zapata F."/>
        </authorList>
    </citation>
    <scope>NUCLEOTIDE SEQUENCE</scope>
    <source>
        <strain evidence="1">UCBG64.0493</strain>
        <tissue evidence="1">Leaf</tissue>
    </source>
</reference>
<name>A0AA89AW20_9ASTE</name>
<dbReference type="Proteomes" id="UP001188597">
    <property type="component" value="Unassembled WGS sequence"/>
</dbReference>
<keyword evidence="2" id="KW-1185">Reference proteome</keyword>
<sequence>MAEGEEDDGTSLRSTKYRRGSLQLVVTKKPPVSLGGLGMPGLSIYPKRLHEGRAKVFFQESET</sequence>
<accession>A0AA89AW20</accession>
<proteinExistence type="predicted"/>
<protein>
    <submittedName>
        <fullName evidence="1">Uncharacterized protein</fullName>
    </submittedName>
</protein>